<feature type="domain" description="Ion transport N-terminal" evidence="2">
    <location>
        <begin position="333"/>
        <end position="376"/>
    </location>
</feature>
<evidence type="ECO:0000256" key="1">
    <source>
        <dbReference type="SAM" id="MobiDB-lite"/>
    </source>
</evidence>
<feature type="compositionally biased region" description="Gly residues" evidence="1">
    <location>
        <begin position="279"/>
        <end position="290"/>
    </location>
</feature>
<dbReference type="GO" id="GO:0098855">
    <property type="term" value="C:HCN channel complex"/>
    <property type="evidence" value="ECO:0007669"/>
    <property type="project" value="TreeGrafter"/>
</dbReference>
<dbReference type="InterPro" id="IPR013621">
    <property type="entry name" value="Ion_trans_N"/>
</dbReference>
<dbReference type="AlphaFoldDB" id="A0AAN9TA98"/>
<evidence type="ECO:0000313" key="3">
    <source>
        <dbReference type="EMBL" id="KAK7580065.1"/>
    </source>
</evidence>
<evidence type="ECO:0000259" key="2">
    <source>
        <dbReference type="Pfam" id="PF08412"/>
    </source>
</evidence>
<dbReference type="EMBL" id="JBBCAQ010000034">
    <property type="protein sequence ID" value="KAK7580065.1"/>
    <property type="molecule type" value="Genomic_DNA"/>
</dbReference>
<proteinExistence type="predicted"/>
<organism evidence="3 4">
    <name type="scientific">Parthenolecanium corni</name>
    <dbReference type="NCBI Taxonomy" id="536013"/>
    <lineage>
        <taxon>Eukaryota</taxon>
        <taxon>Metazoa</taxon>
        <taxon>Ecdysozoa</taxon>
        <taxon>Arthropoda</taxon>
        <taxon>Hexapoda</taxon>
        <taxon>Insecta</taxon>
        <taxon>Pterygota</taxon>
        <taxon>Neoptera</taxon>
        <taxon>Paraneoptera</taxon>
        <taxon>Hemiptera</taxon>
        <taxon>Sternorrhyncha</taxon>
        <taxon>Coccoidea</taxon>
        <taxon>Coccidae</taxon>
        <taxon>Parthenolecanium</taxon>
    </lineage>
</organism>
<feature type="region of interest" description="Disordered" evidence="1">
    <location>
        <begin position="63"/>
        <end position="104"/>
    </location>
</feature>
<dbReference type="InterPro" id="IPR051413">
    <property type="entry name" value="K/Na_HCN_channel"/>
</dbReference>
<dbReference type="PRINTS" id="PR01228">
    <property type="entry name" value="EGGSHELL"/>
</dbReference>
<dbReference type="PANTHER" id="PTHR45689:SF5">
    <property type="entry name" value="I[[H]] CHANNEL, ISOFORM E"/>
    <property type="match status" value="1"/>
</dbReference>
<comment type="caution">
    <text evidence="3">The sequence shown here is derived from an EMBL/GenBank/DDBJ whole genome shotgun (WGS) entry which is preliminary data.</text>
</comment>
<dbReference type="Proteomes" id="UP001367676">
    <property type="component" value="Unassembled WGS sequence"/>
</dbReference>
<protein>
    <recommendedName>
        <fullName evidence="2">Ion transport N-terminal domain-containing protein</fullName>
    </recommendedName>
</protein>
<evidence type="ECO:0000313" key="4">
    <source>
        <dbReference type="Proteomes" id="UP001367676"/>
    </source>
</evidence>
<dbReference type="PANTHER" id="PTHR45689">
    <property type="entry name" value="I[[H]] CHANNEL, ISOFORM E"/>
    <property type="match status" value="1"/>
</dbReference>
<dbReference type="GO" id="GO:0005249">
    <property type="term" value="F:voltage-gated potassium channel activity"/>
    <property type="evidence" value="ECO:0007669"/>
    <property type="project" value="TreeGrafter"/>
</dbReference>
<gene>
    <name evidence="3" type="ORF">V9T40_000694</name>
</gene>
<feature type="region of interest" description="Disordered" evidence="1">
    <location>
        <begin position="267"/>
        <end position="290"/>
    </location>
</feature>
<sequence length="377" mass="36755">MERIAGAIVSCNVDFGHRRLSQLEEQSHFGAAGASGHGGGGGSTPIAAELQRALAHKLTNVSHPSATNNLKNGGGGGVGPNIQPAAQSHGGSTDSRRHSRTHSVEELQRLGLGSFALAANRDLCSRGSGGSGGSAGGAAGGGCGSGGSSIGGGYGVCCYGGSSVDRDSVKISLENTNTCTDSLVTAIDDEAFLLSDFLPHDNDASFGGGSVLNYRCGGGGVNFAGACGCSGASGGGGVGCGGGGKVHFGGGGGGDDLSLYGTPKEELGPIAPMGNHNGPSGGGGGNGYGGGRGSVGGSGANVSTSMGAGGNAGGAAAGAAGESGKQSFIKNQLQALFQPTDNKLAMKLFGSKKALMKERIRQKETGHWVIHPCSSFR</sequence>
<dbReference type="GO" id="GO:0035725">
    <property type="term" value="P:sodium ion transmembrane transport"/>
    <property type="evidence" value="ECO:0007669"/>
    <property type="project" value="TreeGrafter"/>
</dbReference>
<dbReference type="Pfam" id="PF08412">
    <property type="entry name" value="Ion_trans_N"/>
    <property type="match status" value="1"/>
</dbReference>
<reference evidence="3 4" key="1">
    <citation type="submission" date="2024-03" db="EMBL/GenBank/DDBJ databases">
        <title>Adaptation during the transition from Ophiocordyceps entomopathogen to insect associate is accompanied by gene loss and intensified selection.</title>
        <authorList>
            <person name="Ward C.M."/>
            <person name="Onetto C.A."/>
            <person name="Borneman A.R."/>
        </authorList>
    </citation>
    <scope>NUCLEOTIDE SEQUENCE [LARGE SCALE GENOMIC DNA]</scope>
    <source>
        <strain evidence="3">AWRI1</strain>
        <tissue evidence="3">Single Adult Female</tissue>
    </source>
</reference>
<accession>A0AAN9TA98</accession>
<name>A0AAN9TA98_9HEMI</name>
<keyword evidence="4" id="KW-1185">Reference proteome</keyword>
<dbReference type="GO" id="GO:0003254">
    <property type="term" value="P:regulation of membrane depolarization"/>
    <property type="evidence" value="ECO:0007669"/>
    <property type="project" value="TreeGrafter"/>
</dbReference>